<keyword evidence="4" id="KW-1185">Reference proteome</keyword>
<feature type="domain" description="PCI" evidence="2">
    <location>
        <begin position="220"/>
        <end position="397"/>
    </location>
</feature>
<protein>
    <recommendedName>
        <fullName evidence="2">PCI domain-containing protein</fullName>
    </recommendedName>
</protein>
<dbReference type="InterPro" id="IPR045107">
    <property type="entry name" value="SAC3/GANP/THP3"/>
</dbReference>
<evidence type="ECO:0000313" key="4">
    <source>
        <dbReference type="Proteomes" id="UP000015453"/>
    </source>
</evidence>
<dbReference type="AlphaFoldDB" id="S8E844"/>
<organism evidence="3 4">
    <name type="scientific">Genlisea aurea</name>
    <dbReference type="NCBI Taxonomy" id="192259"/>
    <lineage>
        <taxon>Eukaryota</taxon>
        <taxon>Viridiplantae</taxon>
        <taxon>Streptophyta</taxon>
        <taxon>Embryophyta</taxon>
        <taxon>Tracheophyta</taxon>
        <taxon>Spermatophyta</taxon>
        <taxon>Magnoliopsida</taxon>
        <taxon>eudicotyledons</taxon>
        <taxon>Gunneridae</taxon>
        <taxon>Pentapetalae</taxon>
        <taxon>asterids</taxon>
        <taxon>lamiids</taxon>
        <taxon>Lamiales</taxon>
        <taxon>Lentibulariaceae</taxon>
        <taxon>Genlisea</taxon>
    </lineage>
</organism>
<dbReference type="GO" id="GO:0006406">
    <property type="term" value="P:mRNA export from nucleus"/>
    <property type="evidence" value="ECO:0007669"/>
    <property type="project" value="TreeGrafter"/>
</dbReference>
<dbReference type="Gene3D" id="1.25.40.990">
    <property type="match status" value="1"/>
</dbReference>
<proteinExistence type="predicted"/>
<feature type="region of interest" description="Disordered" evidence="1">
    <location>
        <begin position="428"/>
        <end position="456"/>
    </location>
</feature>
<feature type="non-terminal residue" evidence="3">
    <location>
        <position position="1"/>
    </location>
</feature>
<name>S8E844_9LAMI</name>
<dbReference type="EMBL" id="AUSU01002528">
    <property type="protein sequence ID" value="EPS68617.1"/>
    <property type="molecule type" value="Genomic_DNA"/>
</dbReference>
<comment type="caution">
    <text evidence="3">The sequence shown here is derived from an EMBL/GenBank/DDBJ whole genome shotgun (WGS) entry which is preliminary data.</text>
</comment>
<accession>S8E844</accession>
<dbReference type="FunFam" id="1.25.40.990:FF:000004">
    <property type="entry name" value="Putative peptidase C48 domain family protein"/>
    <property type="match status" value="1"/>
</dbReference>
<gene>
    <name evidence="3" type="ORF">M569_06147</name>
</gene>
<dbReference type="GO" id="GO:0070390">
    <property type="term" value="C:transcription export complex 2"/>
    <property type="evidence" value="ECO:0007669"/>
    <property type="project" value="TreeGrafter"/>
</dbReference>
<feature type="compositionally biased region" description="Low complexity" evidence="1">
    <location>
        <begin position="443"/>
        <end position="456"/>
    </location>
</feature>
<sequence length="1116" mass="125644">ESQAKAKRLARFRDELNEPVQALHMSKNQNSLAKSQYQTMPTKKNFAGDPAIDAVEDTVGGGISTDNEGLITSSVIVGLCADMCPESERAERERKGDLDQYERLDGDRNHTSETLAVKKYNRTAEREAELIRPMPVLQTTMEYLLSLLRKPYDHTFLGLYNFLWDRMRAVRMDLRMQHIFDLEAISMLEQMIRLHIIAMHELCEHMKGEGFSEGFDAHLNIEQMNKTSVELFQLYDDHRKRGIHVPSEKEFRGYYALLKLDKHPGYKVEPAELSLDLAKMTPEMRQSSEVLFARNVARSCRTGNFIAFFRLARNASYLQACLMHAHFSKLRTRALASLNSGLQINQGIPIPQVIKWLGMEAKDIGDLLEFYGFSVKDFEEPYLVKENSSINIDNDFPIKRSKLVEKKRSSLIVDDVFYSSVGEPRSLEEAEEPKLKNVPVEIPKPSGPSTASSTAPVADVEMPDSVSILSPKSSTPNRIYWTPTDATTPNVEAGRVDDRSVLRGSSALRISDMIPVQLQRRDEYTVPEANPVFRNSLDRSVQSDVEVPAPIQMELNSETKCDFGRSDSVAVSPLSDFTAVEDFEDAEDTTAMQDEDQSLVSSGSHIEEEVLNAKLKLILRRWKRHSTKRREFREHKRMAANAALGLLPLGPPVWQFENQPCIFGALNIDGVVKKRHKVQEISFSVVNPSDVVAATLLEKNRACKCLCWKLVVWTSYGCCGAARNEATTLLPDSSSWLKSKLIPENRGSERDLIVSSRDLAIWRRWMSFESDPDEVCCLSVIRHSTSEDADSAYGGTSAVLFLSSGDVSLELRKRQLHRLILSMNRGSGLPLLVLSDCSPGDSDPFAVARDLGLHEIDRSRVAKFRIAFLGSDESKRAGSFFSDGCLREGLEWLALESPQQIDLKEIKTRELVFSHLNSSLEGIDEVEDRSPKPNDCISAFNGALERSMRDVAAAVDANPAGWPCPEIELLERSGDERRFASWFLPSNGWSSSPRAELLIRSLSDSKLPFWDDDEDDGFSSWSSGGVETYDDFDALKSRLERRIFDYLAETSKAMGSSLARKEAGIAVQNFTALQLRGSSYYIVPKWPSIFRRLFNWRLMRYSGGELSSTYVLNSSV</sequence>
<evidence type="ECO:0000256" key="1">
    <source>
        <dbReference type="SAM" id="MobiDB-lite"/>
    </source>
</evidence>
<dbReference type="OrthoDB" id="21502at2759"/>
<dbReference type="InterPro" id="IPR000717">
    <property type="entry name" value="PCI_dom"/>
</dbReference>
<feature type="non-terminal residue" evidence="3">
    <location>
        <position position="1116"/>
    </location>
</feature>
<dbReference type="InterPro" id="IPR005062">
    <property type="entry name" value="SAC3/GANP/THP3_conserved"/>
</dbReference>
<evidence type="ECO:0000313" key="3">
    <source>
        <dbReference type="EMBL" id="EPS68617.1"/>
    </source>
</evidence>
<evidence type="ECO:0000259" key="2">
    <source>
        <dbReference type="PROSITE" id="PS50250"/>
    </source>
</evidence>
<reference evidence="3 4" key="1">
    <citation type="journal article" date="2013" name="BMC Genomics">
        <title>The miniature genome of a carnivorous plant Genlisea aurea contains a low number of genes and short non-coding sequences.</title>
        <authorList>
            <person name="Leushkin E.V."/>
            <person name="Sutormin R.A."/>
            <person name="Nabieva E.R."/>
            <person name="Penin A.A."/>
            <person name="Kondrashov A.S."/>
            <person name="Logacheva M.D."/>
        </authorList>
    </citation>
    <scope>NUCLEOTIDE SEQUENCE [LARGE SCALE GENOMIC DNA]</scope>
</reference>
<dbReference type="Pfam" id="PF03399">
    <property type="entry name" value="SAC3_GANP"/>
    <property type="match status" value="1"/>
</dbReference>
<dbReference type="GO" id="GO:0005737">
    <property type="term" value="C:cytoplasm"/>
    <property type="evidence" value="ECO:0007669"/>
    <property type="project" value="TreeGrafter"/>
</dbReference>
<dbReference type="PANTHER" id="PTHR12436">
    <property type="entry name" value="80 KDA MCM3-ASSOCIATED PROTEIN"/>
    <property type="match status" value="1"/>
</dbReference>
<dbReference type="PANTHER" id="PTHR12436:SF17">
    <property type="entry name" value="SAC3 FAMILY PROTEIN B"/>
    <property type="match status" value="1"/>
</dbReference>
<dbReference type="PROSITE" id="PS50250">
    <property type="entry name" value="PCI"/>
    <property type="match status" value="1"/>
</dbReference>
<dbReference type="Proteomes" id="UP000015453">
    <property type="component" value="Unassembled WGS sequence"/>
</dbReference>